<dbReference type="Pfam" id="PF19588">
    <property type="entry name" value="SxtJ"/>
    <property type="match status" value="1"/>
</dbReference>
<name>A0A521CUN6_9RHOB</name>
<keyword evidence="1" id="KW-0472">Membrane</keyword>
<gene>
    <name evidence="2" type="ORF">SAMN06265380_103249</name>
</gene>
<keyword evidence="1" id="KW-0812">Transmembrane</keyword>
<keyword evidence="1" id="KW-1133">Transmembrane helix</keyword>
<organism evidence="2 3">
    <name type="scientific">Ruegeria faecimaris</name>
    <dbReference type="NCBI Taxonomy" id="686389"/>
    <lineage>
        <taxon>Bacteria</taxon>
        <taxon>Pseudomonadati</taxon>
        <taxon>Pseudomonadota</taxon>
        <taxon>Alphaproteobacteria</taxon>
        <taxon>Rhodobacterales</taxon>
        <taxon>Roseobacteraceae</taxon>
        <taxon>Ruegeria</taxon>
    </lineage>
</organism>
<feature type="transmembrane region" description="Helical" evidence="1">
    <location>
        <begin position="17"/>
        <end position="35"/>
    </location>
</feature>
<dbReference type="RefSeq" id="WP_142636423.1">
    <property type="nucleotide sequence ID" value="NZ_FXTE01000003.1"/>
</dbReference>
<evidence type="ECO:0008006" key="4">
    <source>
        <dbReference type="Google" id="ProtNLM"/>
    </source>
</evidence>
<feature type="transmembrane region" description="Helical" evidence="1">
    <location>
        <begin position="74"/>
        <end position="99"/>
    </location>
</feature>
<feature type="transmembrane region" description="Helical" evidence="1">
    <location>
        <begin position="42"/>
        <end position="62"/>
    </location>
</feature>
<proteinExistence type="predicted"/>
<dbReference type="EMBL" id="FXTE01000003">
    <property type="protein sequence ID" value="SMO63169.1"/>
    <property type="molecule type" value="Genomic_DNA"/>
</dbReference>
<evidence type="ECO:0000313" key="2">
    <source>
        <dbReference type="EMBL" id="SMO63169.1"/>
    </source>
</evidence>
<evidence type="ECO:0000313" key="3">
    <source>
        <dbReference type="Proteomes" id="UP000319555"/>
    </source>
</evidence>
<dbReference type="AlphaFoldDB" id="A0A521CUN6"/>
<dbReference type="OrthoDB" id="7375605at2"/>
<sequence length="134" mass="14824">MSDHHAKVEVEIGSERGFGYVFTAVFIIIALWPLWGGGSVRLIPMVIAGVILALTVFAPATLKVPNRLWFKLGMLLGAIVAPIVMFLVFITTFVPFGLVTRLLGKDLLSQKLDSSSDSYWIVREEQPGSMKQQF</sequence>
<accession>A0A521CUN6</accession>
<reference evidence="2 3" key="1">
    <citation type="submission" date="2017-05" db="EMBL/GenBank/DDBJ databases">
        <authorList>
            <person name="Varghese N."/>
            <person name="Submissions S."/>
        </authorList>
    </citation>
    <scope>NUCLEOTIDE SEQUENCE [LARGE SCALE GENOMIC DNA]</scope>
    <source>
        <strain evidence="2 3">DSM 28009</strain>
    </source>
</reference>
<dbReference type="InterPro" id="IPR045781">
    <property type="entry name" value="SxtJ"/>
</dbReference>
<dbReference type="Proteomes" id="UP000319555">
    <property type="component" value="Unassembled WGS sequence"/>
</dbReference>
<evidence type="ECO:0000256" key="1">
    <source>
        <dbReference type="SAM" id="Phobius"/>
    </source>
</evidence>
<protein>
    <recommendedName>
        <fullName evidence="4">SxtJ</fullName>
    </recommendedName>
</protein>
<keyword evidence="3" id="KW-1185">Reference proteome</keyword>